<keyword evidence="3" id="KW-1185">Reference proteome</keyword>
<dbReference type="AlphaFoldDB" id="A0A835CCS8"/>
<sequence length="52" mass="5449">MSYSLALIIDVGVRIHSPSESPALASPILMGSNSTSAGSKPYRKDSDTNIRG</sequence>
<name>A0A835CCS8_9FABA</name>
<dbReference type="EMBL" id="JAAIUW010000003">
    <property type="protein sequence ID" value="KAF7836926.1"/>
    <property type="molecule type" value="Genomic_DNA"/>
</dbReference>
<organism evidence="2 3">
    <name type="scientific">Senna tora</name>
    <dbReference type="NCBI Taxonomy" id="362788"/>
    <lineage>
        <taxon>Eukaryota</taxon>
        <taxon>Viridiplantae</taxon>
        <taxon>Streptophyta</taxon>
        <taxon>Embryophyta</taxon>
        <taxon>Tracheophyta</taxon>
        <taxon>Spermatophyta</taxon>
        <taxon>Magnoliopsida</taxon>
        <taxon>eudicotyledons</taxon>
        <taxon>Gunneridae</taxon>
        <taxon>Pentapetalae</taxon>
        <taxon>rosids</taxon>
        <taxon>fabids</taxon>
        <taxon>Fabales</taxon>
        <taxon>Fabaceae</taxon>
        <taxon>Caesalpinioideae</taxon>
        <taxon>Cassia clade</taxon>
        <taxon>Senna</taxon>
    </lineage>
</organism>
<proteinExistence type="predicted"/>
<feature type="compositionally biased region" description="Basic and acidic residues" evidence="1">
    <location>
        <begin position="42"/>
        <end position="52"/>
    </location>
</feature>
<evidence type="ECO:0000256" key="1">
    <source>
        <dbReference type="SAM" id="MobiDB-lite"/>
    </source>
</evidence>
<evidence type="ECO:0000313" key="2">
    <source>
        <dbReference type="EMBL" id="KAF7836926.1"/>
    </source>
</evidence>
<reference evidence="2" key="1">
    <citation type="submission" date="2020-09" db="EMBL/GenBank/DDBJ databases">
        <title>Genome-Enabled Discovery of Anthraquinone Biosynthesis in Senna tora.</title>
        <authorList>
            <person name="Kang S.-H."/>
            <person name="Pandey R.P."/>
            <person name="Lee C.-M."/>
            <person name="Sim J.-S."/>
            <person name="Jeong J.-T."/>
            <person name="Choi B.-S."/>
            <person name="Jung M."/>
            <person name="Ginzburg D."/>
            <person name="Zhao K."/>
            <person name="Won S.Y."/>
            <person name="Oh T.-J."/>
            <person name="Yu Y."/>
            <person name="Kim N.-H."/>
            <person name="Lee O.R."/>
            <person name="Lee T.-H."/>
            <person name="Bashyal P."/>
            <person name="Kim T.-S."/>
            <person name="Lee W.-H."/>
            <person name="Kawkins C."/>
            <person name="Kim C.-K."/>
            <person name="Kim J.S."/>
            <person name="Ahn B.O."/>
            <person name="Rhee S.Y."/>
            <person name="Sohng J.K."/>
        </authorList>
    </citation>
    <scope>NUCLEOTIDE SEQUENCE</scope>
    <source>
        <tissue evidence="2">Leaf</tissue>
    </source>
</reference>
<accession>A0A835CCS8</accession>
<comment type="caution">
    <text evidence="2">The sequence shown here is derived from an EMBL/GenBank/DDBJ whole genome shotgun (WGS) entry which is preliminary data.</text>
</comment>
<gene>
    <name evidence="2" type="ORF">G2W53_005408</name>
</gene>
<feature type="region of interest" description="Disordered" evidence="1">
    <location>
        <begin position="18"/>
        <end position="52"/>
    </location>
</feature>
<protein>
    <submittedName>
        <fullName evidence="2">Uncharacterized protein</fullName>
    </submittedName>
</protein>
<evidence type="ECO:0000313" key="3">
    <source>
        <dbReference type="Proteomes" id="UP000634136"/>
    </source>
</evidence>
<dbReference type="Proteomes" id="UP000634136">
    <property type="component" value="Unassembled WGS sequence"/>
</dbReference>